<organism evidence="2 3">
    <name type="scientific">Lynx pardinus</name>
    <name type="common">Iberian lynx</name>
    <name type="synonym">Felis pardina</name>
    <dbReference type="NCBI Taxonomy" id="191816"/>
    <lineage>
        <taxon>Eukaryota</taxon>
        <taxon>Metazoa</taxon>
        <taxon>Chordata</taxon>
        <taxon>Craniata</taxon>
        <taxon>Vertebrata</taxon>
        <taxon>Euteleostomi</taxon>
        <taxon>Mammalia</taxon>
        <taxon>Eutheria</taxon>
        <taxon>Laurasiatheria</taxon>
        <taxon>Carnivora</taxon>
        <taxon>Feliformia</taxon>
        <taxon>Felidae</taxon>
        <taxon>Felinae</taxon>
        <taxon>Lynx</taxon>
    </lineage>
</organism>
<feature type="region of interest" description="Disordered" evidence="1">
    <location>
        <begin position="38"/>
        <end position="68"/>
    </location>
</feature>
<dbReference type="EMBL" id="CAAGRJ010027890">
    <property type="protein sequence ID" value="VFV39770.1"/>
    <property type="molecule type" value="Genomic_DNA"/>
</dbReference>
<evidence type="ECO:0000313" key="2">
    <source>
        <dbReference type="EMBL" id="VFV39770.1"/>
    </source>
</evidence>
<gene>
    <name evidence="2" type="ORF">LYPA_23C003677</name>
</gene>
<keyword evidence="2" id="KW-0675">Receptor</keyword>
<dbReference type="AlphaFoldDB" id="A0A485P242"/>
<evidence type="ECO:0000256" key="1">
    <source>
        <dbReference type="SAM" id="MobiDB-lite"/>
    </source>
</evidence>
<name>A0A485P242_LYNPA</name>
<evidence type="ECO:0000313" key="3">
    <source>
        <dbReference type="Proteomes" id="UP000386466"/>
    </source>
</evidence>
<keyword evidence="3" id="KW-1185">Reference proteome</keyword>
<dbReference type="Proteomes" id="UP000386466">
    <property type="component" value="Unassembled WGS sequence"/>
</dbReference>
<proteinExistence type="predicted"/>
<sequence length="98" mass="10438">MPPVCIYLQPRSAGAGAGAPAVFYTIDRHPHAQPFRLYSAEQGGQASSAKTSARRLPRPIPPPTSLHQPSVSSLLLGVSYGLLPSLFFPSHIFISIVS</sequence>
<protein>
    <submittedName>
        <fullName evidence="2">Olfactory receptor 10s1-like</fullName>
    </submittedName>
</protein>
<reference evidence="2 3" key="1">
    <citation type="submission" date="2019-01" db="EMBL/GenBank/DDBJ databases">
        <authorList>
            <person name="Alioto T."/>
            <person name="Alioto T."/>
        </authorList>
    </citation>
    <scope>NUCLEOTIDE SEQUENCE [LARGE SCALE GENOMIC DNA]</scope>
</reference>
<feature type="compositionally biased region" description="Polar residues" evidence="1">
    <location>
        <begin position="42"/>
        <end position="51"/>
    </location>
</feature>
<accession>A0A485P242</accession>